<accession>A0ABW3NSC1</accession>
<dbReference type="Proteomes" id="UP001597131">
    <property type="component" value="Unassembled WGS sequence"/>
</dbReference>
<organism evidence="1 2">
    <name type="scientific">Salegentibacter chungangensis</name>
    <dbReference type="NCBI Taxonomy" id="1335724"/>
    <lineage>
        <taxon>Bacteria</taxon>
        <taxon>Pseudomonadati</taxon>
        <taxon>Bacteroidota</taxon>
        <taxon>Flavobacteriia</taxon>
        <taxon>Flavobacteriales</taxon>
        <taxon>Flavobacteriaceae</taxon>
        <taxon>Salegentibacter</taxon>
    </lineage>
</organism>
<dbReference type="EMBL" id="JBHTLI010000001">
    <property type="protein sequence ID" value="MFD1095881.1"/>
    <property type="molecule type" value="Genomic_DNA"/>
</dbReference>
<dbReference type="Pfam" id="PF05013">
    <property type="entry name" value="FGase"/>
    <property type="match status" value="1"/>
</dbReference>
<evidence type="ECO:0000313" key="2">
    <source>
        <dbReference type="Proteomes" id="UP001597131"/>
    </source>
</evidence>
<reference evidence="2" key="1">
    <citation type="journal article" date="2019" name="Int. J. Syst. Evol. Microbiol.">
        <title>The Global Catalogue of Microorganisms (GCM) 10K type strain sequencing project: providing services to taxonomists for standard genome sequencing and annotation.</title>
        <authorList>
            <consortium name="The Broad Institute Genomics Platform"/>
            <consortium name="The Broad Institute Genome Sequencing Center for Infectious Disease"/>
            <person name="Wu L."/>
            <person name="Ma J."/>
        </authorList>
    </citation>
    <scope>NUCLEOTIDE SEQUENCE [LARGE SCALE GENOMIC DNA]</scope>
    <source>
        <strain evidence="2">CCUG 64793</strain>
    </source>
</reference>
<evidence type="ECO:0000313" key="1">
    <source>
        <dbReference type="EMBL" id="MFD1095881.1"/>
    </source>
</evidence>
<sequence length="226" mass="26838">MKLVLTCEHAFNTIPKEYRYLFMDSGSVLESHRGYDPGAFDLFRELVPLSDHSEYQKTGRLLVEVNRSLKHPFLFSEFTKHLPRQEKEKILKNFYFPYRNSVEQSISEFIRNGEQVLHLSVHSFTPFFNEMLRNADIGILYDPSRKNEKETGKEFKRRLQQNLPDLRIRFNYPYLGKADGFTTYLRRMFPDHYTGIELEVNQEFVTRNKMNRAIKKAVKTALNNLL</sequence>
<dbReference type="InterPro" id="IPR007709">
    <property type="entry name" value="N-FG_amidohydro"/>
</dbReference>
<gene>
    <name evidence="1" type="ORF">ACFQ3Q_08980</name>
</gene>
<name>A0ABW3NSC1_9FLAO</name>
<comment type="caution">
    <text evidence="1">The sequence shown here is derived from an EMBL/GenBank/DDBJ whole genome shotgun (WGS) entry which is preliminary data.</text>
</comment>
<keyword evidence="2" id="KW-1185">Reference proteome</keyword>
<dbReference type="Gene3D" id="3.40.630.40">
    <property type="entry name" value="Zn-dependent exopeptidases"/>
    <property type="match status" value="1"/>
</dbReference>
<proteinExistence type="predicted"/>
<dbReference type="RefSeq" id="WP_380744978.1">
    <property type="nucleotide sequence ID" value="NZ_JBHTLI010000001.1"/>
</dbReference>
<dbReference type="SUPFAM" id="SSF53187">
    <property type="entry name" value="Zn-dependent exopeptidases"/>
    <property type="match status" value="1"/>
</dbReference>
<protein>
    <submittedName>
        <fullName evidence="1">N-formylglutamate amidohydrolase</fullName>
    </submittedName>
</protein>